<proteinExistence type="predicted"/>
<keyword evidence="1" id="KW-0472">Membrane</keyword>
<feature type="transmembrane region" description="Helical" evidence="1">
    <location>
        <begin position="202"/>
        <end position="235"/>
    </location>
</feature>
<accession>A0ABT4BW73</accession>
<sequence length="341" mass="37630">MNGSPYGPYNPYNPYFDPVLYERAQGEKHQLKQTANGLCITLLASMLFVYVVAILGKVYLNGIGYTPDYTNPDFSGYTPVLYYLLEGITYLLGLTMPALLYLAIRHIPLREVLPFQKTGFLKTGAFVFFGVAVCMLANFPANIVANIEKAFGFNPDLSLPLTNDPAVLALYFITLAVAPPIVEELIFRGIILQSFRRFGDGFAVVASAMLFGLFHGNFVQMIFAFIAGLVMALAVVRTNSLLPSILIHFCNNSISFAITATQRLYGDTAVTYVNNAVFGVSIILGIGALFYLWSKDRHLFQGDAGNPMFRLPAKIKALFFNFGGVCMLIYAFASSLWVLTK</sequence>
<gene>
    <name evidence="3" type="ORF">OUY18_12895</name>
</gene>
<dbReference type="PANTHER" id="PTHR36435">
    <property type="entry name" value="SLR1288 PROTEIN"/>
    <property type="match status" value="1"/>
</dbReference>
<evidence type="ECO:0000256" key="1">
    <source>
        <dbReference type="SAM" id="Phobius"/>
    </source>
</evidence>
<dbReference type="InterPro" id="IPR052710">
    <property type="entry name" value="CAAX_protease"/>
</dbReference>
<feature type="transmembrane region" description="Helical" evidence="1">
    <location>
        <begin position="165"/>
        <end position="182"/>
    </location>
</feature>
<feature type="transmembrane region" description="Helical" evidence="1">
    <location>
        <begin position="125"/>
        <end position="145"/>
    </location>
</feature>
<evidence type="ECO:0000313" key="3">
    <source>
        <dbReference type="EMBL" id="MCY1715144.1"/>
    </source>
</evidence>
<dbReference type="Pfam" id="PF02517">
    <property type="entry name" value="Rce1-like"/>
    <property type="match status" value="1"/>
</dbReference>
<reference evidence="3 4" key="1">
    <citation type="submission" date="2022-11" db="EMBL/GenBank/DDBJ databases">
        <authorList>
            <person name="Caiyu Z."/>
        </authorList>
    </citation>
    <scope>NUCLEOTIDE SEQUENCE [LARGE SCALE GENOMIC DNA]</scope>
    <source>
        <strain evidence="3 4">YR-4</strain>
    </source>
</reference>
<protein>
    <submittedName>
        <fullName evidence="3">Type II CAAX endopeptidase family protein</fullName>
    </submittedName>
</protein>
<dbReference type="EMBL" id="JAPOHA010000016">
    <property type="protein sequence ID" value="MCY1715144.1"/>
    <property type="molecule type" value="Genomic_DNA"/>
</dbReference>
<dbReference type="InterPro" id="IPR003675">
    <property type="entry name" value="Rce1/LyrA-like_dom"/>
</dbReference>
<dbReference type="RefSeq" id="WP_268059180.1">
    <property type="nucleotide sequence ID" value="NZ_JAPOHA010000016.1"/>
</dbReference>
<keyword evidence="1" id="KW-1133">Transmembrane helix</keyword>
<feature type="transmembrane region" description="Helical" evidence="1">
    <location>
        <begin position="38"/>
        <end position="60"/>
    </location>
</feature>
<evidence type="ECO:0000259" key="2">
    <source>
        <dbReference type="Pfam" id="PF02517"/>
    </source>
</evidence>
<feature type="domain" description="CAAX prenyl protease 2/Lysostaphin resistance protein A-like" evidence="2">
    <location>
        <begin position="168"/>
        <end position="253"/>
    </location>
</feature>
<feature type="transmembrane region" description="Helical" evidence="1">
    <location>
        <begin position="272"/>
        <end position="293"/>
    </location>
</feature>
<comment type="caution">
    <text evidence="3">The sequence shown here is derived from an EMBL/GenBank/DDBJ whole genome shotgun (WGS) entry which is preliminary data.</text>
</comment>
<name>A0ABT4BW73_9FIRM</name>
<dbReference type="PANTHER" id="PTHR36435:SF1">
    <property type="entry name" value="CAAX AMINO TERMINAL PROTEASE FAMILY PROTEIN"/>
    <property type="match status" value="1"/>
</dbReference>
<feature type="transmembrane region" description="Helical" evidence="1">
    <location>
        <begin position="318"/>
        <end position="339"/>
    </location>
</feature>
<dbReference type="Proteomes" id="UP001082703">
    <property type="component" value="Unassembled WGS sequence"/>
</dbReference>
<keyword evidence="1" id="KW-0812">Transmembrane</keyword>
<keyword evidence="4" id="KW-1185">Reference proteome</keyword>
<evidence type="ECO:0000313" key="4">
    <source>
        <dbReference type="Proteomes" id="UP001082703"/>
    </source>
</evidence>
<organism evidence="3 4">
    <name type="scientific">Caproiciproducens galactitolivorans</name>
    <dbReference type="NCBI Taxonomy" id="642589"/>
    <lineage>
        <taxon>Bacteria</taxon>
        <taxon>Bacillati</taxon>
        <taxon>Bacillota</taxon>
        <taxon>Clostridia</taxon>
        <taxon>Eubacteriales</taxon>
        <taxon>Acutalibacteraceae</taxon>
        <taxon>Caproiciproducens</taxon>
    </lineage>
</organism>
<feature type="transmembrane region" description="Helical" evidence="1">
    <location>
        <begin position="80"/>
        <end position="104"/>
    </location>
</feature>